<feature type="transmembrane region" description="Helical" evidence="1">
    <location>
        <begin position="88"/>
        <end position="115"/>
    </location>
</feature>
<comment type="caution">
    <text evidence="2">The sequence shown here is derived from an EMBL/GenBank/DDBJ whole genome shotgun (WGS) entry which is preliminary data.</text>
</comment>
<evidence type="ECO:0008006" key="4">
    <source>
        <dbReference type="Google" id="ProtNLM"/>
    </source>
</evidence>
<reference evidence="3" key="1">
    <citation type="journal article" date="2019" name="Int. J. Syst. Evol. Microbiol.">
        <title>The Global Catalogue of Microorganisms (GCM) 10K type strain sequencing project: providing services to taxonomists for standard genome sequencing and annotation.</title>
        <authorList>
            <consortium name="The Broad Institute Genomics Platform"/>
            <consortium name="The Broad Institute Genome Sequencing Center for Infectious Disease"/>
            <person name="Wu L."/>
            <person name="Ma J."/>
        </authorList>
    </citation>
    <scope>NUCLEOTIDE SEQUENCE [LARGE SCALE GENOMIC DNA]</scope>
    <source>
        <strain evidence="3">JCM 16908</strain>
    </source>
</reference>
<evidence type="ECO:0000256" key="1">
    <source>
        <dbReference type="SAM" id="Phobius"/>
    </source>
</evidence>
<dbReference type="Proteomes" id="UP001500888">
    <property type="component" value="Unassembled WGS sequence"/>
</dbReference>
<organism evidence="2 3">
    <name type="scientific">Sphaerisporangium flaviroseum</name>
    <dbReference type="NCBI Taxonomy" id="509199"/>
    <lineage>
        <taxon>Bacteria</taxon>
        <taxon>Bacillati</taxon>
        <taxon>Actinomycetota</taxon>
        <taxon>Actinomycetes</taxon>
        <taxon>Streptosporangiales</taxon>
        <taxon>Streptosporangiaceae</taxon>
        <taxon>Sphaerisporangium</taxon>
    </lineage>
</organism>
<evidence type="ECO:0000313" key="2">
    <source>
        <dbReference type="EMBL" id="GAA3809858.1"/>
    </source>
</evidence>
<feature type="transmembrane region" description="Helical" evidence="1">
    <location>
        <begin position="135"/>
        <end position="158"/>
    </location>
</feature>
<keyword evidence="3" id="KW-1185">Reference proteome</keyword>
<protein>
    <recommendedName>
        <fullName evidence="4">ABC transporter permease</fullName>
    </recommendedName>
</protein>
<evidence type="ECO:0000313" key="3">
    <source>
        <dbReference type="Proteomes" id="UP001500888"/>
    </source>
</evidence>
<name>A0ABP7I1Y3_9ACTN</name>
<feature type="transmembrane region" description="Helical" evidence="1">
    <location>
        <begin position="165"/>
        <end position="183"/>
    </location>
</feature>
<keyword evidence="1" id="KW-1133">Transmembrane helix</keyword>
<accession>A0ABP7I1Y3</accession>
<sequence>MAELGKLRTLPATTLTVIGAILSGIVITVVLTAAAADQGARASAIGITLQAVPFAQAWFVLLGVLPATHEYAGRQFRTSLTSVPDRGLLVTGKTVAALLVVAASAAVGIGTSLAAATITRHLTDAPPAAHDGGPWPLAGAAACLTLIGLLSHAVALLVRHLVPALAGTLSLVLIVSPVLGGLTEHARWLPDRAVARLYADTDAVLTPGTGALVALGWIVLIGSVAIARFSRRDA</sequence>
<keyword evidence="1" id="KW-0812">Transmembrane</keyword>
<dbReference type="EMBL" id="BAAAZR010000007">
    <property type="protein sequence ID" value="GAA3809858.1"/>
    <property type="molecule type" value="Genomic_DNA"/>
</dbReference>
<proteinExistence type="predicted"/>
<gene>
    <name evidence="2" type="ORF">GCM10022226_32780</name>
</gene>
<feature type="transmembrane region" description="Helical" evidence="1">
    <location>
        <begin position="42"/>
        <end position="67"/>
    </location>
</feature>
<feature type="transmembrane region" description="Helical" evidence="1">
    <location>
        <begin position="12"/>
        <end position="36"/>
    </location>
</feature>
<feature type="transmembrane region" description="Helical" evidence="1">
    <location>
        <begin position="203"/>
        <end position="227"/>
    </location>
</feature>
<keyword evidence="1" id="KW-0472">Membrane</keyword>